<dbReference type="EMBL" id="VSSQ01107590">
    <property type="protein sequence ID" value="MPN46701.1"/>
    <property type="molecule type" value="Genomic_DNA"/>
</dbReference>
<comment type="caution">
    <text evidence="1">The sequence shown here is derived from an EMBL/GenBank/DDBJ whole genome shotgun (WGS) entry which is preliminary data.</text>
</comment>
<protein>
    <submittedName>
        <fullName evidence="1">Uncharacterized protein</fullName>
    </submittedName>
</protein>
<evidence type="ECO:0000313" key="1">
    <source>
        <dbReference type="EMBL" id="MPN46701.1"/>
    </source>
</evidence>
<reference evidence="1" key="1">
    <citation type="submission" date="2019-08" db="EMBL/GenBank/DDBJ databases">
        <authorList>
            <person name="Kucharzyk K."/>
            <person name="Murdoch R.W."/>
            <person name="Higgins S."/>
            <person name="Loffler F."/>
        </authorList>
    </citation>
    <scope>NUCLEOTIDE SEQUENCE</scope>
</reference>
<dbReference type="AlphaFoldDB" id="A0A645I5W4"/>
<proteinExistence type="predicted"/>
<gene>
    <name evidence="1" type="ORF">SDC9_194298</name>
</gene>
<accession>A0A645I5W4</accession>
<sequence>MNLDNSLTISYKIDDKVRFVTCPDSNTYYSGYDYPRYKEFRASEGEMDITIEDEVTETIHAEMISYTQYGVVKYLTFKGNKEVWTY</sequence>
<organism evidence="1">
    <name type="scientific">bioreactor metagenome</name>
    <dbReference type="NCBI Taxonomy" id="1076179"/>
    <lineage>
        <taxon>unclassified sequences</taxon>
        <taxon>metagenomes</taxon>
        <taxon>ecological metagenomes</taxon>
    </lineage>
</organism>
<name>A0A645I5W4_9ZZZZ</name>